<evidence type="ECO:0000313" key="1">
    <source>
        <dbReference type="EMBL" id="TMO66608.1"/>
    </source>
</evidence>
<feature type="non-terminal residue" evidence="1">
    <location>
        <position position="1"/>
    </location>
</feature>
<reference evidence="1 2" key="1">
    <citation type="submission" date="2018-01" db="EMBL/GenBank/DDBJ databases">
        <authorList>
            <person name="Paulsen S."/>
            <person name="Gram L.K."/>
        </authorList>
    </citation>
    <scope>NUCLEOTIDE SEQUENCE [LARGE SCALE GENOMIC DNA]</scope>
    <source>
        <strain evidence="1 2">S3790</strain>
    </source>
</reference>
<proteinExistence type="predicted"/>
<dbReference type="AlphaFoldDB" id="A0A5S3V5Q4"/>
<gene>
    <name evidence="1" type="ORF">CWC19_15700</name>
</gene>
<dbReference type="Proteomes" id="UP000307217">
    <property type="component" value="Unassembled WGS sequence"/>
</dbReference>
<dbReference type="EMBL" id="PNBX01000073">
    <property type="protein sequence ID" value="TMO66608.1"/>
    <property type="molecule type" value="Genomic_DNA"/>
</dbReference>
<protein>
    <submittedName>
        <fullName evidence="1">Uncharacterized protein</fullName>
    </submittedName>
</protein>
<name>A0A5S3V5Q4_9GAMM</name>
<comment type="caution">
    <text evidence="1">The sequence shown here is derived from an EMBL/GenBank/DDBJ whole genome shotgun (WGS) entry which is preliminary data.</text>
</comment>
<accession>A0A5S3V5Q4</accession>
<sequence length="392" mass="42379">VIALGNAIGNSIVSGIQRSEHRKYMDQVELESAMGQKLKANTATTIDKLHATTLNNQVDPTMLKIDQAENRMLWAIDRNNAIDADAQFAADEARRASRQQGVVDRANGLSASLSSQASALESRHLNQIAGIQASADAAFAKGVARGEAMYAAGVRNREKIGVDLLKGVDVEGNIAWGQQQRSKFNHFYNNLNLVQKTAFDTGVWVNEQVVDTGIAIGNTAKFGAEVVGLLIDGADIRIAASVSNKASYLQPEWKVYGGTDYAFGGSYKSGKLGVDANKLSEKGLYQGNVPALLDKRLKANVATHVRFESFSDMLKPESWTPVPILENDPLGDLNLYSGLKVKNIGVVDFKASPGTRTNLLTGDTRSSLNIKASTPEWIFGGWQLTLGIDIRK</sequence>
<organism evidence="1 2">
    <name type="scientific">Pseudoalteromonas aurantia</name>
    <dbReference type="NCBI Taxonomy" id="43654"/>
    <lineage>
        <taxon>Bacteria</taxon>
        <taxon>Pseudomonadati</taxon>
        <taxon>Pseudomonadota</taxon>
        <taxon>Gammaproteobacteria</taxon>
        <taxon>Alteromonadales</taxon>
        <taxon>Pseudoalteromonadaceae</taxon>
        <taxon>Pseudoalteromonas</taxon>
    </lineage>
</organism>
<reference evidence="2" key="2">
    <citation type="submission" date="2019-06" db="EMBL/GenBank/DDBJ databases">
        <title>Co-occurence of chitin degradation, pigmentation and bioactivity in marine Pseudoalteromonas.</title>
        <authorList>
            <person name="Sonnenschein E.C."/>
            <person name="Bech P.K."/>
        </authorList>
    </citation>
    <scope>NUCLEOTIDE SEQUENCE [LARGE SCALE GENOMIC DNA]</scope>
    <source>
        <strain evidence="2">S3790</strain>
    </source>
</reference>
<dbReference type="RefSeq" id="WP_212750717.1">
    <property type="nucleotide sequence ID" value="NZ_PNBX01000073.1"/>
</dbReference>
<evidence type="ECO:0000313" key="2">
    <source>
        <dbReference type="Proteomes" id="UP000307217"/>
    </source>
</evidence>